<dbReference type="EMBL" id="KN823120">
    <property type="protein sequence ID" value="KIO22037.1"/>
    <property type="molecule type" value="Genomic_DNA"/>
</dbReference>
<proteinExistence type="inferred from homology"/>
<keyword evidence="10" id="KW-0539">Nucleus</keyword>
<accession>A0A0C3LKZ2</accession>
<dbReference type="InterPro" id="IPR015943">
    <property type="entry name" value="WD40/YVTN_repeat-like_dom_sf"/>
</dbReference>
<evidence type="ECO:0000256" key="4">
    <source>
        <dbReference type="ARBA" id="ARBA00005881"/>
    </source>
</evidence>
<dbReference type="PANTHER" id="PTHR44111">
    <property type="entry name" value="ELONGATOR COMPLEX PROTEIN 2"/>
    <property type="match status" value="1"/>
</dbReference>
<feature type="repeat" description="WD" evidence="11">
    <location>
        <begin position="571"/>
        <end position="603"/>
    </location>
</feature>
<dbReference type="Gene3D" id="2.130.10.10">
    <property type="entry name" value="YVTN repeat-like/Quinoprotein amine dehydrogenase"/>
    <property type="match status" value="4"/>
</dbReference>
<dbReference type="InterPro" id="IPR036322">
    <property type="entry name" value="WD40_repeat_dom_sf"/>
</dbReference>
<dbReference type="OrthoDB" id="27911at2759"/>
<dbReference type="FunFam" id="2.130.10.10:FF:000400">
    <property type="entry name" value="Elongator acetyltransferase complex subunit 2"/>
    <property type="match status" value="1"/>
</dbReference>
<comment type="pathway">
    <text evidence="3">tRNA modification; 5-methoxycarbonylmethyl-2-thiouridine-tRNA biosynthesis.</text>
</comment>
<reference evidence="12 13" key="1">
    <citation type="submission" date="2014-04" db="EMBL/GenBank/DDBJ databases">
        <authorList>
            <consortium name="DOE Joint Genome Institute"/>
            <person name="Kuo A."/>
            <person name="Girlanda M."/>
            <person name="Perotto S."/>
            <person name="Kohler A."/>
            <person name="Nagy L.G."/>
            <person name="Floudas D."/>
            <person name="Copeland A."/>
            <person name="Barry K.W."/>
            <person name="Cichocki N."/>
            <person name="Veneault-Fourrey C."/>
            <person name="LaButti K."/>
            <person name="Lindquist E.A."/>
            <person name="Lipzen A."/>
            <person name="Lundell T."/>
            <person name="Morin E."/>
            <person name="Murat C."/>
            <person name="Sun H."/>
            <person name="Tunlid A."/>
            <person name="Henrissat B."/>
            <person name="Grigoriev I.V."/>
            <person name="Hibbett D.S."/>
            <person name="Martin F."/>
            <person name="Nordberg H.P."/>
            <person name="Cantor M.N."/>
            <person name="Hua S.X."/>
        </authorList>
    </citation>
    <scope>NUCLEOTIDE SEQUENCE [LARGE SCALE GENOMIC DNA]</scope>
    <source>
        <strain evidence="12 13">MUT 4182</strain>
    </source>
</reference>
<dbReference type="SMART" id="SM00320">
    <property type="entry name" value="WD40"/>
    <property type="match status" value="8"/>
</dbReference>
<dbReference type="PANTHER" id="PTHR44111:SF1">
    <property type="entry name" value="ELONGATOR COMPLEX PROTEIN 2"/>
    <property type="match status" value="1"/>
</dbReference>
<evidence type="ECO:0000256" key="7">
    <source>
        <dbReference type="ARBA" id="ARBA00022574"/>
    </source>
</evidence>
<keyword evidence="13" id="KW-1185">Reference proteome</keyword>
<dbReference type="InterPro" id="IPR019775">
    <property type="entry name" value="WD40_repeat_CS"/>
</dbReference>
<comment type="subcellular location">
    <subcellularLocation>
        <location evidence="2">Cytoplasm</location>
    </subcellularLocation>
    <subcellularLocation>
        <location evidence="1">Nucleus</location>
    </subcellularLocation>
</comment>
<reference evidence="13" key="2">
    <citation type="submission" date="2015-01" db="EMBL/GenBank/DDBJ databases">
        <title>Evolutionary Origins and Diversification of the Mycorrhizal Mutualists.</title>
        <authorList>
            <consortium name="DOE Joint Genome Institute"/>
            <consortium name="Mycorrhizal Genomics Consortium"/>
            <person name="Kohler A."/>
            <person name="Kuo A."/>
            <person name="Nagy L.G."/>
            <person name="Floudas D."/>
            <person name="Copeland A."/>
            <person name="Barry K.W."/>
            <person name="Cichocki N."/>
            <person name="Veneault-Fourrey C."/>
            <person name="LaButti K."/>
            <person name="Lindquist E.A."/>
            <person name="Lipzen A."/>
            <person name="Lundell T."/>
            <person name="Morin E."/>
            <person name="Murat C."/>
            <person name="Riley R."/>
            <person name="Ohm R."/>
            <person name="Sun H."/>
            <person name="Tunlid A."/>
            <person name="Henrissat B."/>
            <person name="Grigoriev I.V."/>
            <person name="Hibbett D.S."/>
            <person name="Martin F."/>
        </authorList>
    </citation>
    <scope>NUCLEOTIDE SEQUENCE [LARGE SCALE GENOMIC DNA]</scope>
    <source>
        <strain evidence="13">MUT 4182</strain>
    </source>
</reference>
<organism evidence="12 13">
    <name type="scientific">Tulasnella calospora MUT 4182</name>
    <dbReference type="NCBI Taxonomy" id="1051891"/>
    <lineage>
        <taxon>Eukaryota</taxon>
        <taxon>Fungi</taxon>
        <taxon>Dikarya</taxon>
        <taxon>Basidiomycota</taxon>
        <taxon>Agaricomycotina</taxon>
        <taxon>Agaricomycetes</taxon>
        <taxon>Cantharellales</taxon>
        <taxon>Tulasnellaceae</taxon>
        <taxon>Tulasnella</taxon>
    </lineage>
</organism>
<evidence type="ECO:0000256" key="8">
    <source>
        <dbReference type="ARBA" id="ARBA00022694"/>
    </source>
</evidence>
<dbReference type="PROSITE" id="PS50294">
    <property type="entry name" value="WD_REPEATS_REGION"/>
    <property type="match status" value="3"/>
</dbReference>
<evidence type="ECO:0000256" key="2">
    <source>
        <dbReference type="ARBA" id="ARBA00004496"/>
    </source>
</evidence>
<evidence type="ECO:0000256" key="5">
    <source>
        <dbReference type="ARBA" id="ARBA00020267"/>
    </source>
</evidence>
<protein>
    <recommendedName>
        <fullName evidence="5">Elongator complex protein 2</fullName>
    </recommendedName>
</protein>
<dbReference type="HOGENOM" id="CLU_006430_2_0_1"/>
<keyword evidence="9" id="KW-0677">Repeat</keyword>
<gene>
    <name evidence="12" type="ORF">M407DRAFT_28386</name>
</gene>
<evidence type="ECO:0000313" key="12">
    <source>
        <dbReference type="EMBL" id="KIO22037.1"/>
    </source>
</evidence>
<dbReference type="Proteomes" id="UP000054248">
    <property type="component" value="Unassembled WGS sequence"/>
</dbReference>
<name>A0A0C3LKZ2_9AGAM</name>
<dbReference type="InterPro" id="IPR037289">
    <property type="entry name" value="Elp2"/>
</dbReference>
<dbReference type="SUPFAM" id="SSF50998">
    <property type="entry name" value="Quinoprotein alcohol dehydrogenase-like"/>
    <property type="match status" value="1"/>
</dbReference>
<dbReference type="UniPathway" id="UPA00988"/>
<dbReference type="AlphaFoldDB" id="A0A0C3LKZ2"/>
<comment type="similarity">
    <text evidence="4">Belongs to the WD repeat ELP2 family.</text>
</comment>
<dbReference type="InterPro" id="IPR011047">
    <property type="entry name" value="Quinoprotein_ADH-like_sf"/>
</dbReference>
<feature type="repeat" description="WD" evidence="11">
    <location>
        <begin position="73"/>
        <end position="98"/>
    </location>
</feature>
<evidence type="ECO:0000256" key="10">
    <source>
        <dbReference type="ARBA" id="ARBA00023242"/>
    </source>
</evidence>
<keyword evidence="6" id="KW-0963">Cytoplasm</keyword>
<dbReference type="GO" id="GO:0005737">
    <property type="term" value="C:cytoplasm"/>
    <property type="evidence" value="ECO:0007669"/>
    <property type="project" value="UniProtKB-SubCell"/>
</dbReference>
<keyword evidence="7 11" id="KW-0853">WD repeat</keyword>
<dbReference type="GO" id="GO:0033588">
    <property type="term" value="C:elongator holoenzyme complex"/>
    <property type="evidence" value="ECO:0007669"/>
    <property type="project" value="InterPro"/>
</dbReference>
<dbReference type="GO" id="GO:0005634">
    <property type="term" value="C:nucleus"/>
    <property type="evidence" value="ECO:0007669"/>
    <property type="project" value="UniProtKB-SubCell"/>
</dbReference>
<dbReference type="PROSITE" id="PS50082">
    <property type="entry name" value="WD_REPEATS_2"/>
    <property type="match status" value="5"/>
</dbReference>
<feature type="repeat" description="WD" evidence="11">
    <location>
        <begin position="149"/>
        <end position="188"/>
    </location>
</feature>
<evidence type="ECO:0000256" key="6">
    <source>
        <dbReference type="ARBA" id="ARBA00022490"/>
    </source>
</evidence>
<dbReference type="Pfam" id="PF00400">
    <property type="entry name" value="WD40"/>
    <property type="match status" value="5"/>
</dbReference>
<evidence type="ECO:0000256" key="11">
    <source>
        <dbReference type="PROSITE-ProRule" id="PRU00221"/>
    </source>
</evidence>
<feature type="repeat" description="WD" evidence="11">
    <location>
        <begin position="616"/>
        <end position="648"/>
    </location>
</feature>
<dbReference type="SUPFAM" id="SSF50978">
    <property type="entry name" value="WD40 repeat-like"/>
    <property type="match status" value="1"/>
</dbReference>
<evidence type="ECO:0000313" key="13">
    <source>
        <dbReference type="Proteomes" id="UP000054248"/>
    </source>
</evidence>
<evidence type="ECO:0000256" key="9">
    <source>
        <dbReference type="ARBA" id="ARBA00022737"/>
    </source>
</evidence>
<evidence type="ECO:0000256" key="3">
    <source>
        <dbReference type="ARBA" id="ARBA00005043"/>
    </source>
</evidence>
<dbReference type="STRING" id="1051891.A0A0C3LKZ2"/>
<dbReference type="InterPro" id="IPR001680">
    <property type="entry name" value="WD40_rpt"/>
</dbReference>
<evidence type="ECO:0000256" key="1">
    <source>
        <dbReference type="ARBA" id="ARBA00004123"/>
    </source>
</evidence>
<dbReference type="GO" id="GO:0002098">
    <property type="term" value="P:tRNA wobble uridine modification"/>
    <property type="evidence" value="ECO:0007669"/>
    <property type="project" value="InterPro"/>
</dbReference>
<keyword evidence="8" id="KW-0819">tRNA processing</keyword>
<feature type="repeat" description="WD" evidence="11">
    <location>
        <begin position="363"/>
        <end position="394"/>
    </location>
</feature>
<dbReference type="PROSITE" id="PS00678">
    <property type="entry name" value="WD_REPEATS_1"/>
    <property type="match status" value="1"/>
</dbReference>
<sequence length="759" mass="82648">MANLSQQGGLNTRTVFISASTNRYGSAADCSAETGHVAFGTRRLVGLWDASWKIFAEKQAHDKSGVTALCAFGNFIVSGGSDAKVKVWDLQEDKLELVQTLDTKGRFPLDIKLACLPQSSAMVMAVAATDRVIRIFVHTKDGFTPAVNLEGHEDWIRCLAFDSADVSSNGHDALTLASGSQDGYIRLWVFKPKAETISKQAGLDDVLAAFEASLGDFAEGEEGGKRISNRSHVLSVRSNDGSMKQFTITFDALLVGHENHVTTVSWQQVPKSGSESTSPPTLLSSSTDASLILWSPTDSPTSIWVNRQRFGDVIGAKAGGFVGALWSLNGDEVMGWGWNGCWRRWRCAKDEAGKETWTEVPAITGHHEPVKGLAWDPNGDYIITSSLDQTTRIFGPWRRPADNSTIETWHELARPQIHGYDLIAPDFINSLRFVTTGDEKVARVFDAPRGFVRTLKGLGVTTIHNESESERPIGASVPPLGLSNKAAVDDDETFRERDAQPVTVPPCEGELASTTLWPEVEKLFGHGYELYALGVSHSGSVVATACKSTTPEHAVIRLYDSGTWRPLGEPLPGHTLTVTRIAFSPDDRFILSTSRDRTWRLFERQAEGGYRPIASEKGHARIIWDCAWSKVGGLFATAGRDKLVKVWQPTDGTCAKWKAIATIKLEEAATAVDFALVGESRHRLAIGLENGNVAIYSAPFGEPGSWSLELVVDPSLLPVEQIHRLAWRTKPNAPAESSELAVASEEGSVRIITLVSATT</sequence>